<keyword evidence="1" id="KW-0732">Signal</keyword>
<evidence type="ECO:0000259" key="2">
    <source>
        <dbReference type="Pfam" id="PF21347"/>
    </source>
</evidence>
<dbReference type="Pfam" id="PF21347">
    <property type="entry name" value="DUF3108_like"/>
    <property type="match status" value="1"/>
</dbReference>
<dbReference type="Gene3D" id="2.40.360.20">
    <property type="match status" value="1"/>
</dbReference>
<feature type="chain" id="PRO_5011666592" description="DUF3108 domain-containing protein" evidence="1">
    <location>
        <begin position="21"/>
        <end position="232"/>
    </location>
</feature>
<dbReference type="Proteomes" id="UP000199109">
    <property type="component" value="Unassembled WGS sequence"/>
</dbReference>
<organism evidence="3 4">
    <name type="scientific">Pricia antarctica</name>
    <dbReference type="NCBI Taxonomy" id="641691"/>
    <lineage>
        <taxon>Bacteria</taxon>
        <taxon>Pseudomonadati</taxon>
        <taxon>Bacteroidota</taxon>
        <taxon>Flavobacteriia</taxon>
        <taxon>Flavobacteriales</taxon>
        <taxon>Flavobacteriaceae</taxon>
        <taxon>Pricia</taxon>
    </lineage>
</organism>
<evidence type="ECO:0000256" key="1">
    <source>
        <dbReference type="SAM" id="SignalP"/>
    </source>
</evidence>
<gene>
    <name evidence="3" type="ORF">SAMN05421636_1134</name>
</gene>
<accession>A0A1G7IM17</accession>
<protein>
    <recommendedName>
        <fullName evidence="2">DUF3108 domain-containing protein</fullName>
    </recommendedName>
</protein>
<dbReference type="AlphaFoldDB" id="A0A1G7IM17"/>
<keyword evidence="4" id="KW-1185">Reference proteome</keyword>
<evidence type="ECO:0000313" key="3">
    <source>
        <dbReference type="EMBL" id="SDF13608.1"/>
    </source>
</evidence>
<dbReference type="STRING" id="641691.SAMN05421636_1134"/>
<proteinExistence type="predicted"/>
<name>A0A1G7IM17_9FLAO</name>
<reference evidence="3 4" key="1">
    <citation type="submission" date="2016-10" db="EMBL/GenBank/DDBJ databases">
        <authorList>
            <person name="de Groot N.N."/>
        </authorList>
    </citation>
    <scope>NUCLEOTIDE SEQUENCE [LARGE SCALE GENOMIC DNA]</scope>
    <source>
        <strain evidence="3 4">DSM 23421</strain>
    </source>
</reference>
<dbReference type="RefSeq" id="WP_245726612.1">
    <property type="nucleotide sequence ID" value="NZ_FNAO01000013.1"/>
</dbReference>
<dbReference type="EMBL" id="FNAO01000013">
    <property type="protein sequence ID" value="SDF13608.1"/>
    <property type="molecule type" value="Genomic_DNA"/>
</dbReference>
<feature type="signal peptide" evidence="1">
    <location>
        <begin position="1"/>
        <end position="20"/>
    </location>
</feature>
<evidence type="ECO:0000313" key="4">
    <source>
        <dbReference type="Proteomes" id="UP000199109"/>
    </source>
</evidence>
<dbReference type="InterPro" id="IPR049279">
    <property type="entry name" value="DUF3108-like"/>
</dbReference>
<sequence>MKQIFLCIAAFMLMTGLGFAQNQCSKFYPMEEGTTFQYTSSDKKGKPEGTIDYTISEVSDNGPATVATFDLKYTDKKGKEIFESNYKISCENGTVSIDYKSLFPTQMMQQYSDMDIDMDITGTDIELPNDLSVGQELSDANVSIAMSMSGIKMNSTVDQTDRKVEKKESVTTPAGTYDCYLITETTTSKVMGASFELQSKLWLAEGVGMVKQESYKKNGDLMSRSELTKFSK</sequence>
<feature type="domain" description="DUF3108" evidence="2">
    <location>
        <begin position="31"/>
        <end position="227"/>
    </location>
</feature>